<evidence type="ECO:0000256" key="10">
    <source>
        <dbReference type="HAMAP-Rule" id="MF_00495"/>
    </source>
</evidence>
<feature type="active site" description="Nucleophile" evidence="10">
    <location>
        <position position="22"/>
    </location>
</feature>
<evidence type="ECO:0000256" key="2">
    <source>
        <dbReference type="ARBA" id="ARBA00001946"/>
    </source>
</evidence>
<evidence type="ECO:0000256" key="6">
    <source>
        <dbReference type="ARBA" id="ARBA00022723"/>
    </source>
</evidence>
<dbReference type="AlphaFoldDB" id="A0A5Q0BHL5"/>
<dbReference type="InterPro" id="IPR050155">
    <property type="entry name" value="HAD-like_hydrolase_sf"/>
</dbReference>
<dbReference type="UniPathway" id="UPA00865">
    <property type="reaction ID" value="UER00834"/>
</dbReference>
<dbReference type="GO" id="GO:0005975">
    <property type="term" value="P:carbohydrate metabolic process"/>
    <property type="evidence" value="ECO:0007669"/>
    <property type="project" value="InterPro"/>
</dbReference>
<dbReference type="InterPro" id="IPR006439">
    <property type="entry name" value="HAD-SF_hydro_IA"/>
</dbReference>
<feature type="binding site" evidence="10">
    <location>
        <position position="22"/>
    </location>
    <ligand>
        <name>Mg(2+)</name>
        <dbReference type="ChEBI" id="CHEBI:18420"/>
    </ligand>
</feature>
<dbReference type="InParanoid" id="A0A5Q0BHL5"/>
<evidence type="ECO:0000313" key="11">
    <source>
        <dbReference type="EMBL" id="QFY41618.1"/>
    </source>
</evidence>
<dbReference type="OrthoDB" id="9776368at2"/>
<dbReference type="InterPro" id="IPR037512">
    <property type="entry name" value="PGPase_prok"/>
</dbReference>
<organism evidence="11 12">
    <name type="scientific">Candidatus Methylospira mobilis</name>
    <dbReference type="NCBI Taxonomy" id="1808979"/>
    <lineage>
        <taxon>Bacteria</taxon>
        <taxon>Pseudomonadati</taxon>
        <taxon>Pseudomonadota</taxon>
        <taxon>Gammaproteobacteria</taxon>
        <taxon>Methylococcales</taxon>
        <taxon>Methylococcaceae</taxon>
        <taxon>Candidatus Methylospira</taxon>
    </lineage>
</organism>
<dbReference type="FunFam" id="3.40.50.1000:FF:000022">
    <property type="entry name" value="Phosphoglycolate phosphatase"/>
    <property type="match status" value="1"/>
</dbReference>
<dbReference type="GO" id="GO:0046295">
    <property type="term" value="P:glycolate biosynthetic process"/>
    <property type="evidence" value="ECO:0007669"/>
    <property type="project" value="UniProtKB-UniRule"/>
</dbReference>
<protein>
    <recommendedName>
        <fullName evidence="5 10">Phosphoglycolate phosphatase</fullName>
        <shortName evidence="10">PGP</shortName>
        <shortName evidence="10">PGPase</shortName>
        <ecNumber evidence="5 10">3.1.3.18</ecNumber>
    </recommendedName>
</protein>
<proteinExistence type="inferred from homology"/>
<dbReference type="EMBL" id="CP044205">
    <property type="protein sequence ID" value="QFY41618.1"/>
    <property type="molecule type" value="Genomic_DNA"/>
</dbReference>
<evidence type="ECO:0000256" key="5">
    <source>
        <dbReference type="ARBA" id="ARBA00013078"/>
    </source>
</evidence>
<accession>A0A5Q0BHL5</accession>
<comment type="pathway">
    <text evidence="3 10">Organic acid metabolism; glycolate biosynthesis; glycolate from 2-phosphoglycolate: step 1/1.</text>
</comment>
<evidence type="ECO:0000313" key="12">
    <source>
        <dbReference type="Proteomes" id="UP000325755"/>
    </source>
</evidence>
<dbReference type="FunCoup" id="A0A5Q0BHL5">
    <property type="interactions" value="458"/>
</dbReference>
<comment type="catalytic activity">
    <reaction evidence="1 10">
        <text>2-phosphoglycolate + H2O = glycolate + phosphate</text>
        <dbReference type="Rhea" id="RHEA:14369"/>
        <dbReference type="ChEBI" id="CHEBI:15377"/>
        <dbReference type="ChEBI" id="CHEBI:29805"/>
        <dbReference type="ChEBI" id="CHEBI:43474"/>
        <dbReference type="ChEBI" id="CHEBI:58033"/>
        <dbReference type="EC" id="3.1.3.18"/>
    </reaction>
</comment>
<dbReference type="SUPFAM" id="SSF56784">
    <property type="entry name" value="HAD-like"/>
    <property type="match status" value="1"/>
</dbReference>
<sequence length="237" mass="26365">MNLLKRAPDGRLSYHPKLIAFDLDGTLVDTAPDLVWAIERMLEETGRAPAGFDRARGWIGNGVPMLVKRALTGQMQPENTPEDYDSALARFKSLYTEHVFHLSRLYPGALKGLQQIRADGYITACLTNKHADFTMPLLERAGIARYFDFIGCGNQYEKQKPHPEPLLKTAERFSVTPAECLMVGDSENDVKAARAAGYAIACVPYGYRSCEKPEELSADFLVASLTDLARLLHEDSQ</sequence>
<keyword evidence="6 10" id="KW-0479">Metal-binding</keyword>
<keyword evidence="9 10" id="KW-0119">Carbohydrate metabolism</keyword>
<comment type="similarity">
    <text evidence="4 10">Belongs to the HAD-like hydrolase superfamily. CbbY/CbbZ/Gph/YieH family.</text>
</comment>
<dbReference type="Proteomes" id="UP000325755">
    <property type="component" value="Chromosome"/>
</dbReference>
<dbReference type="KEGG" id="mmob:F6R98_02410"/>
<dbReference type="GO" id="GO:0008967">
    <property type="term" value="F:phosphoglycolate phosphatase activity"/>
    <property type="evidence" value="ECO:0007669"/>
    <property type="project" value="UniProtKB-UniRule"/>
</dbReference>
<dbReference type="PANTHER" id="PTHR43434">
    <property type="entry name" value="PHOSPHOGLYCOLATE PHOSPHATASE"/>
    <property type="match status" value="1"/>
</dbReference>
<keyword evidence="7 10" id="KW-0378">Hydrolase</keyword>
<dbReference type="GO" id="GO:0005829">
    <property type="term" value="C:cytosol"/>
    <property type="evidence" value="ECO:0007669"/>
    <property type="project" value="TreeGrafter"/>
</dbReference>
<dbReference type="PANTHER" id="PTHR43434:SF1">
    <property type="entry name" value="PHOSPHOGLYCOLATE PHOSPHATASE"/>
    <property type="match status" value="1"/>
</dbReference>
<keyword evidence="12" id="KW-1185">Reference proteome</keyword>
<dbReference type="Gene3D" id="1.10.150.240">
    <property type="entry name" value="Putative phosphatase, domain 2"/>
    <property type="match status" value="1"/>
</dbReference>
<dbReference type="InterPro" id="IPR041492">
    <property type="entry name" value="HAD_2"/>
</dbReference>
<dbReference type="RefSeq" id="WP_153247601.1">
    <property type="nucleotide sequence ID" value="NZ_CP044205.1"/>
</dbReference>
<comment type="function">
    <text evidence="10">Specifically catalyzes the dephosphorylation of 2-phosphoglycolate. Is involved in the dissimilation of the intracellular 2-phosphoglycolate formed during the DNA repair of 3'-phosphoglycolate ends, a major class of DNA lesions induced by oxidative stress.</text>
</comment>
<dbReference type="InterPro" id="IPR036412">
    <property type="entry name" value="HAD-like_sf"/>
</dbReference>
<evidence type="ECO:0000256" key="1">
    <source>
        <dbReference type="ARBA" id="ARBA00000830"/>
    </source>
</evidence>
<dbReference type="NCBIfam" id="TIGR01549">
    <property type="entry name" value="HAD-SF-IA-v1"/>
    <property type="match status" value="1"/>
</dbReference>
<dbReference type="InterPro" id="IPR023198">
    <property type="entry name" value="PGP-like_dom2"/>
</dbReference>
<dbReference type="NCBIfam" id="NF009695">
    <property type="entry name" value="PRK13222.1-2"/>
    <property type="match status" value="1"/>
</dbReference>
<name>A0A5Q0BHL5_9GAMM</name>
<dbReference type="Pfam" id="PF13419">
    <property type="entry name" value="HAD_2"/>
    <property type="match status" value="1"/>
</dbReference>
<dbReference type="NCBIfam" id="TIGR01509">
    <property type="entry name" value="HAD-SF-IA-v3"/>
    <property type="match status" value="1"/>
</dbReference>
<keyword evidence="8 10" id="KW-0460">Magnesium</keyword>
<reference evidence="11 12" key="1">
    <citation type="submission" date="2019-09" db="EMBL/GenBank/DDBJ databases">
        <title>Ecophysiology of the spiral-shaped methanotroph Methylospira mobilis as revealed by the complete genome sequence.</title>
        <authorList>
            <person name="Oshkin I.Y."/>
            <person name="Dedysh S.N."/>
            <person name="Miroshnikov K."/>
            <person name="Danilova O.V."/>
            <person name="Hakobyan A."/>
            <person name="Liesack W."/>
        </authorList>
    </citation>
    <scope>NUCLEOTIDE SEQUENCE [LARGE SCALE GENOMIC DNA]</scope>
    <source>
        <strain evidence="11 12">Shm1</strain>
    </source>
</reference>
<feature type="binding site" evidence="10">
    <location>
        <position position="24"/>
    </location>
    <ligand>
        <name>Mg(2+)</name>
        <dbReference type="ChEBI" id="CHEBI:18420"/>
    </ligand>
</feature>
<evidence type="ECO:0000256" key="8">
    <source>
        <dbReference type="ARBA" id="ARBA00022842"/>
    </source>
</evidence>
<feature type="binding site" evidence="10">
    <location>
        <position position="185"/>
    </location>
    <ligand>
        <name>Mg(2+)</name>
        <dbReference type="ChEBI" id="CHEBI:18420"/>
    </ligand>
</feature>
<dbReference type="Gene3D" id="3.40.50.1000">
    <property type="entry name" value="HAD superfamily/HAD-like"/>
    <property type="match status" value="1"/>
</dbReference>
<dbReference type="NCBIfam" id="TIGR01449">
    <property type="entry name" value="PGP_bact"/>
    <property type="match status" value="1"/>
</dbReference>
<dbReference type="GO" id="GO:0046872">
    <property type="term" value="F:metal ion binding"/>
    <property type="evidence" value="ECO:0007669"/>
    <property type="project" value="UniProtKB-KW"/>
</dbReference>
<evidence type="ECO:0000256" key="3">
    <source>
        <dbReference type="ARBA" id="ARBA00004818"/>
    </source>
</evidence>
<dbReference type="SFLD" id="SFLDG01135">
    <property type="entry name" value="C1.5.6:_HAD__Beta-PGM__Phospha"/>
    <property type="match status" value="1"/>
</dbReference>
<dbReference type="EC" id="3.1.3.18" evidence="5 10"/>
<gene>
    <name evidence="11" type="ORF">F6R98_02410</name>
</gene>
<evidence type="ECO:0000256" key="9">
    <source>
        <dbReference type="ARBA" id="ARBA00023277"/>
    </source>
</evidence>
<evidence type="ECO:0000256" key="7">
    <source>
        <dbReference type="ARBA" id="ARBA00022801"/>
    </source>
</evidence>
<evidence type="ECO:0000256" key="4">
    <source>
        <dbReference type="ARBA" id="ARBA00006171"/>
    </source>
</evidence>
<dbReference type="GO" id="GO:0006281">
    <property type="term" value="P:DNA repair"/>
    <property type="evidence" value="ECO:0007669"/>
    <property type="project" value="TreeGrafter"/>
</dbReference>
<dbReference type="SFLD" id="SFLDG01129">
    <property type="entry name" value="C1.5:_HAD__Beta-PGM__Phosphata"/>
    <property type="match status" value="1"/>
</dbReference>
<dbReference type="SFLD" id="SFLDS00003">
    <property type="entry name" value="Haloacid_Dehalogenase"/>
    <property type="match status" value="1"/>
</dbReference>
<dbReference type="HAMAP" id="MF_00495">
    <property type="entry name" value="GPH_hydrolase_bact"/>
    <property type="match status" value="1"/>
</dbReference>
<dbReference type="PRINTS" id="PR00413">
    <property type="entry name" value="HADHALOGNASE"/>
</dbReference>
<comment type="cofactor">
    <cofactor evidence="2 10">
        <name>Mg(2+)</name>
        <dbReference type="ChEBI" id="CHEBI:18420"/>
    </cofactor>
</comment>
<dbReference type="InterPro" id="IPR023214">
    <property type="entry name" value="HAD_sf"/>
</dbReference>